<dbReference type="AlphaFoldDB" id="A0A016VLB5"/>
<sequence length="159" mass="18534">MLNMCPYKPQKRHELSYAQKKARVKKCKRLPDRTANGEHLRMLFTDEKLFTVEQSYNSQNIQWLSRTSNEANDAGRTISRSTKLASIMVWASVSATGRTPLTFMEKGAKINNGFYLEEVLKKELLPWSREHFKVFKADSQVQEGTEVLLREPARLYQYE</sequence>
<dbReference type="GO" id="GO:0003676">
    <property type="term" value="F:nucleic acid binding"/>
    <property type="evidence" value="ECO:0007669"/>
    <property type="project" value="InterPro"/>
</dbReference>
<keyword evidence="2" id="KW-1185">Reference proteome</keyword>
<proteinExistence type="predicted"/>
<dbReference type="OrthoDB" id="5823363at2759"/>
<name>A0A016VLB5_9BILA</name>
<organism evidence="1 2">
    <name type="scientific">Ancylostoma ceylanicum</name>
    <dbReference type="NCBI Taxonomy" id="53326"/>
    <lineage>
        <taxon>Eukaryota</taxon>
        <taxon>Metazoa</taxon>
        <taxon>Ecdysozoa</taxon>
        <taxon>Nematoda</taxon>
        <taxon>Chromadorea</taxon>
        <taxon>Rhabditida</taxon>
        <taxon>Rhabditina</taxon>
        <taxon>Rhabditomorpha</taxon>
        <taxon>Strongyloidea</taxon>
        <taxon>Ancylostomatidae</taxon>
        <taxon>Ancylostomatinae</taxon>
        <taxon>Ancylostoma</taxon>
    </lineage>
</organism>
<dbReference type="PANTHER" id="PTHR46068">
    <property type="entry name" value="PROTEIN CBG27172"/>
    <property type="match status" value="1"/>
</dbReference>
<evidence type="ECO:0008006" key="3">
    <source>
        <dbReference type="Google" id="ProtNLM"/>
    </source>
</evidence>
<dbReference type="InterPro" id="IPR036397">
    <property type="entry name" value="RNaseH_sf"/>
</dbReference>
<gene>
    <name evidence="1" type="primary">Acey_s0007.g3212</name>
    <name evidence="1" type="ORF">Y032_0007g3212</name>
</gene>
<dbReference type="Proteomes" id="UP000024635">
    <property type="component" value="Unassembled WGS sequence"/>
</dbReference>
<reference evidence="2" key="1">
    <citation type="journal article" date="2015" name="Nat. Genet.">
        <title>The genome and transcriptome of the zoonotic hookworm Ancylostoma ceylanicum identify infection-specific gene families.</title>
        <authorList>
            <person name="Schwarz E.M."/>
            <person name="Hu Y."/>
            <person name="Antoshechkin I."/>
            <person name="Miller M.M."/>
            <person name="Sternberg P.W."/>
            <person name="Aroian R.V."/>
        </authorList>
    </citation>
    <scope>NUCLEOTIDE SEQUENCE</scope>
    <source>
        <strain evidence="2">HY135</strain>
    </source>
</reference>
<protein>
    <recommendedName>
        <fullName evidence="3">Transposase</fullName>
    </recommendedName>
</protein>
<accession>A0A016VLB5</accession>
<comment type="caution">
    <text evidence="1">The sequence shown here is derived from an EMBL/GenBank/DDBJ whole genome shotgun (WGS) entry which is preliminary data.</text>
</comment>
<evidence type="ECO:0000313" key="2">
    <source>
        <dbReference type="Proteomes" id="UP000024635"/>
    </source>
</evidence>
<evidence type="ECO:0000313" key="1">
    <source>
        <dbReference type="EMBL" id="EYC28409.1"/>
    </source>
</evidence>
<dbReference type="EMBL" id="JARK01001343">
    <property type="protein sequence ID" value="EYC28409.1"/>
    <property type="molecule type" value="Genomic_DNA"/>
</dbReference>
<dbReference type="Gene3D" id="3.30.420.10">
    <property type="entry name" value="Ribonuclease H-like superfamily/Ribonuclease H"/>
    <property type="match status" value="1"/>
</dbReference>
<dbReference type="PANTHER" id="PTHR46068:SF1">
    <property type="entry name" value="TRANSPOSASE IS30-LIKE HTH DOMAIN-CONTAINING PROTEIN"/>
    <property type="match status" value="1"/>
</dbReference>